<dbReference type="Proteomes" id="UP001596447">
    <property type="component" value="Unassembled WGS sequence"/>
</dbReference>
<reference evidence="1 2" key="1">
    <citation type="journal article" date="2019" name="Int. J. Syst. Evol. Microbiol.">
        <title>The Global Catalogue of Microorganisms (GCM) 10K type strain sequencing project: providing services to taxonomists for standard genome sequencing and annotation.</title>
        <authorList>
            <consortium name="The Broad Institute Genomics Platform"/>
            <consortium name="The Broad Institute Genome Sequencing Center for Infectious Disease"/>
            <person name="Wu L."/>
            <person name="Ma J."/>
        </authorList>
    </citation>
    <scope>NUCLEOTIDE SEQUENCE [LARGE SCALE GENOMIC DNA]</scope>
    <source>
        <strain evidence="1 2">XZGYJ-43</strain>
    </source>
</reference>
<dbReference type="RefSeq" id="WP_279528196.1">
    <property type="nucleotide sequence ID" value="NZ_CP122312.1"/>
</dbReference>
<evidence type="ECO:0000313" key="1">
    <source>
        <dbReference type="EMBL" id="MFC7201451.1"/>
    </source>
</evidence>
<dbReference type="InterPro" id="IPR055537">
    <property type="entry name" value="DUF7113"/>
</dbReference>
<evidence type="ECO:0000313" key="2">
    <source>
        <dbReference type="Proteomes" id="UP001596447"/>
    </source>
</evidence>
<gene>
    <name evidence="1" type="ORF">ACFQJ9_18930</name>
</gene>
<comment type="caution">
    <text evidence="1">The sequence shown here is derived from an EMBL/GenBank/DDBJ whole genome shotgun (WGS) entry which is preliminary data.</text>
</comment>
<organism evidence="1 2">
    <name type="scientific">Halospeciosus flavus</name>
    <dbReference type="NCBI Taxonomy" id="3032283"/>
    <lineage>
        <taxon>Archaea</taxon>
        <taxon>Methanobacteriati</taxon>
        <taxon>Methanobacteriota</taxon>
        <taxon>Stenosarchaea group</taxon>
        <taxon>Halobacteria</taxon>
        <taxon>Halobacteriales</taxon>
        <taxon>Halobacteriaceae</taxon>
        <taxon>Halospeciosus</taxon>
    </lineage>
</organism>
<dbReference type="EMBL" id="JBHTAR010000011">
    <property type="protein sequence ID" value="MFC7201451.1"/>
    <property type="molecule type" value="Genomic_DNA"/>
</dbReference>
<dbReference type="AlphaFoldDB" id="A0ABD5Z8F1"/>
<proteinExistence type="predicted"/>
<protein>
    <submittedName>
        <fullName evidence="1">Uncharacterized protein</fullName>
    </submittedName>
</protein>
<accession>A0ABD5Z8F1</accession>
<name>A0ABD5Z8F1_9EURY</name>
<sequence>MFQVRGSAGGTTLTGTLYERGEDAPSFKGAPDEAAPYVWVCDEFYAVESGGLVQQVDGEEVNVAFESPMPRGFDTREQALDAAREHIKTQFARIGVDPADVTIEVVKDREYERRGGRARGRSD</sequence>
<dbReference type="Pfam" id="PF23425">
    <property type="entry name" value="DUF7113"/>
    <property type="match status" value="1"/>
</dbReference>
<keyword evidence="2" id="KW-1185">Reference proteome</keyword>